<dbReference type="Proteomes" id="UP001472677">
    <property type="component" value="Unassembled WGS sequence"/>
</dbReference>
<dbReference type="Gene3D" id="3.30.420.10">
    <property type="entry name" value="Ribonuclease H-like superfamily/Ribonuclease H"/>
    <property type="match status" value="1"/>
</dbReference>
<reference evidence="2 3" key="1">
    <citation type="journal article" date="2024" name="G3 (Bethesda)">
        <title>Genome assembly of Hibiscus sabdariffa L. provides insights into metabolisms of medicinal natural products.</title>
        <authorList>
            <person name="Kim T."/>
        </authorList>
    </citation>
    <scope>NUCLEOTIDE SEQUENCE [LARGE SCALE GENOMIC DNA]</scope>
    <source>
        <strain evidence="2">TK-2024</strain>
        <tissue evidence="2">Old leaves</tissue>
    </source>
</reference>
<dbReference type="InterPro" id="IPR044730">
    <property type="entry name" value="RNase_H-like_dom_plant"/>
</dbReference>
<proteinExistence type="predicted"/>
<protein>
    <recommendedName>
        <fullName evidence="1">RNase H type-1 domain-containing protein</fullName>
    </recommendedName>
</protein>
<dbReference type="InterPro" id="IPR012337">
    <property type="entry name" value="RNaseH-like_sf"/>
</dbReference>
<evidence type="ECO:0000313" key="2">
    <source>
        <dbReference type="EMBL" id="KAK8516709.1"/>
    </source>
</evidence>
<dbReference type="CDD" id="cd06222">
    <property type="entry name" value="RNase_H_like"/>
    <property type="match status" value="1"/>
</dbReference>
<accession>A0ABR2CBA3</accession>
<name>A0ABR2CBA3_9ROSI</name>
<evidence type="ECO:0000313" key="3">
    <source>
        <dbReference type="Proteomes" id="UP001472677"/>
    </source>
</evidence>
<evidence type="ECO:0000259" key="1">
    <source>
        <dbReference type="Pfam" id="PF13456"/>
    </source>
</evidence>
<dbReference type="InterPro" id="IPR036397">
    <property type="entry name" value="RNaseH_sf"/>
</dbReference>
<comment type="caution">
    <text evidence="2">The sequence shown here is derived from an EMBL/GenBank/DDBJ whole genome shotgun (WGS) entry which is preliminary data.</text>
</comment>
<dbReference type="Pfam" id="PF13456">
    <property type="entry name" value="RVT_3"/>
    <property type="match status" value="1"/>
</dbReference>
<keyword evidence="3" id="KW-1185">Reference proteome</keyword>
<gene>
    <name evidence="2" type="ORF">V6N12_049430</name>
</gene>
<dbReference type="SUPFAM" id="SSF53098">
    <property type="entry name" value="Ribonuclease H-like"/>
    <property type="match status" value="1"/>
</dbReference>
<feature type="domain" description="RNase H type-1" evidence="1">
    <location>
        <begin position="29"/>
        <end position="148"/>
    </location>
</feature>
<dbReference type="InterPro" id="IPR053151">
    <property type="entry name" value="RNase_H-like"/>
</dbReference>
<dbReference type="InterPro" id="IPR002156">
    <property type="entry name" value="RNaseH_domain"/>
</dbReference>
<organism evidence="2 3">
    <name type="scientific">Hibiscus sabdariffa</name>
    <name type="common">roselle</name>
    <dbReference type="NCBI Taxonomy" id="183260"/>
    <lineage>
        <taxon>Eukaryota</taxon>
        <taxon>Viridiplantae</taxon>
        <taxon>Streptophyta</taxon>
        <taxon>Embryophyta</taxon>
        <taxon>Tracheophyta</taxon>
        <taxon>Spermatophyta</taxon>
        <taxon>Magnoliopsida</taxon>
        <taxon>eudicotyledons</taxon>
        <taxon>Gunneridae</taxon>
        <taxon>Pentapetalae</taxon>
        <taxon>rosids</taxon>
        <taxon>malvids</taxon>
        <taxon>Malvales</taxon>
        <taxon>Malvaceae</taxon>
        <taxon>Malvoideae</taxon>
        <taxon>Hibiscus</taxon>
    </lineage>
</organism>
<dbReference type="PANTHER" id="PTHR47723:SF19">
    <property type="entry name" value="POLYNUCLEOTIDYL TRANSFERASE, RIBONUCLEASE H-LIKE SUPERFAMILY PROTEIN"/>
    <property type="match status" value="1"/>
</dbReference>
<dbReference type="PANTHER" id="PTHR47723">
    <property type="entry name" value="OS05G0353850 PROTEIN"/>
    <property type="match status" value="1"/>
</dbReference>
<dbReference type="EMBL" id="JBBPBM010000057">
    <property type="protein sequence ID" value="KAK8516709.1"/>
    <property type="molecule type" value="Genomic_DNA"/>
</dbReference>
<sequence>MRAASSTSTLRRWMQSRWRTPSHCWNKLNTEGAQSGLNGSTAFDGVLRSSAGTRLVGFSKSIDICTSPMAELWGVLEGLVHAWNYGERRIIVELDNAEAIGGPQGREVSGIPHRIIQHMFATMDIDRVVLVHSFRENNKVADRLAERCKEEEWC</sequence>